<dbReference type="EMBL" id="CAMGYJ010000005">
    <property type="protein sequence ID" value="CAI0426158.1"/>
    <property type="molecule type" value="Genomic_DNA"/>
</dbReference>
<accession>A0AAV0KVD3</accession>
<protein>
    <submittedName>
        <fullName evidence="3">Uncharacterized protein</fullName>
    </submittedName>
</protein>
<evidence type="ECO:0000313" key="3">
    <source>
        <dbReference type="EMBL" id="CAI0426158.1"/>
    </source>
</evidence>
<dbReference type="InterPro" id="IPR036291">
    <property type="entry name" value="NAD(P)-bd_dom_sf"/>
</dbReference>
<sequence>MMNPSWPDSRVMDESCWSDIEHCRAIEKWYCVSKTEVESKAFEFGKANGLDVVSVCPNLILGPILQPTTNASTLLLAKLLKGSQPLKDRTWRIIGTTGWWMCDVAEALVLVYEKPEAQERYICTSHSVHIKDIVDILKDKYPNYNYPKNFTDGQEKKEMSSEKLQRLGWSYLSLQEILVDSGRLTYWTRSLEPNPFLLMVNPTSGVDEDITSITSKEFD</sequence>
<dbReference type="InterPro" id="IPR050425">
    <property type="entry name" value="NAD(P)_dehydrat-like"/>
</dbReference>
<dbReference type="Gene3D" id="3.40.50.720">
    <property type="entry name" value="NAD(P)-binding Rossmann-like Domain"/>
    <property type="match status" value="1"/>
</dbReference>
<organism evidence="3 4">
    <name type="scientific">Linum tenue</name>
    <dbReference type="NCBI Taxonomy" id="586396"/>
    <lineage>
        <taxon>Eukaryota</taxon>
        <taxon>Viridiplantae</taxon>
        <taxon>Streptophyta</taxon>
        <taxon>Embryophyta</taxon>
        <taxon>Tracheophyta</taxon>
        <taxon>Spermatophyta</taxon>
        <taxon>Magnoliopsida</taxon>
        <taxon>eudicotyledons</taxon>
        <taxon>Gunneridae</taxon>
        <taxon>Pentapetalae</taxon>
        <taxon>rosids</taxon>
        <taxon>fabids</taxon>
        <taxon>Malpighiales</taxon>
        <taxon>Linaceae</taxon>
        <taxon>Linum</taxon>
    </lineage>
</organism>
<evidence type="ECO:0000256" key="2">
    <source>
        <dbReference type="ARBA" id="ARBA00023002"/>
    </source>
</evidence>
<dbReference type="GO" id="GO:0016616">
    <property type="term" value="F:oxidoreductase activity, acting on the CH-OH group of donors, NAD or NADP as acceptor"/>
    <property type="evidence" value="ECO:0007669"/>
    <property type="project" value="TreeGrafter"/>
</dbReference>
<evidence type="ECO:0000256" key="1">
    <source>
        <dbReference type="ARBA" id="ARBA00022857"/>
    </source>
</evidence>
<proteinExistence type="predicted"/>
<name>A0AAV0KVD3_9ROSI</name>
<keyword evidence="2" id="KW-0560">Oxidoreductase</keyword>
<dbReference type="SUPFAM" id="SSF51735">
    <property type="entry name" value="NAD(P)-binding Rossmann-fold domains"/>
    <property type="match status" value="1"/>
</dbReference>
<dbReference type="PANTHER" id="PTHR10366:SF831">
    <property type="entry name" value="NAD-DEPENDENT EPIMERASE_DEHYDRATASE DOMAIN-CONTAINING PROTEIN"/>
    <property type="match status" value="1"/>
</dbReference>
<gene>
    <name evidence="3" type="ORF">LITE_LOCUS20666</name>
</gene>
<dbReference type="Proteomes" id="UP001154282">
    <property type="component" value="Unassembled WGS sequence"/>
</dbReference>
<dbReference type="PANTHER" id="PTHR10366">
    <property type="entry name" value="NAD DEPENDENT EPIMERASE/DEHYDRATASE"/>
    <property type="match status" value="1"/>
</dbReference>
<evidence type="ECO:0000313" key="4">
    <source>
        <dbReference type="Proteomes" id="UP001154282"/>
    </source>
</evidence>
<keyword evidence="4" id="KW-1185">Reference proteome</keyword>
<comment type="caution">
    <text evidence="3">The sequence shown here is derived from an EMBL/GenBank/DDBJ whole genome shotgun (WGS) entry which is preliminary data.</text>
</comment>
<dbReference type="AlphaFoldDB" id="A0AAV0KVD3"/>
<keyword evidence="1" id="KW-0521">NADP</keyword>
<reference evidence="3" key="1">
    <citation type="submission" date="2022-08" db="EMBL/GenBank/DDBJ databases">
        <authorList>
            <person name="Gutierrez-Valencia J."/>
        </authorList>
    </citation>
    <scope>NUCLEOTIDE SEQUENCE</scope>
</reference>